<gene>
    <name evidence="4" type="primary">modA</name>
    <name evidence="4" type="ORF">LQ318_14510</name>
</gene>
<organism evidence="4 5">
    <name type="scientific">Fodinibius salicampi</name>
    <dbReference type="NCBI Taxonomy" id="1920655"/>
    <lineage>
        <taxon>Bacteria</taxon>
        <taxon>Pseudomonadati</taxon>
        <taxon>Balneolota</taxon>
        <taxon>Balneolia</taxon>
        <taxon>Balneolales</taxon>
        <taxon>Balneolaceae</taxon>
        <taxon>Fodinibius</taxon>
    </lineage>
</organism>
<dbReference type="PANTHER" id="PTHR30632:SF14">
    <property type="entry name" value="TUNGSTATE_MOLYBDATE_CHROMATE-BINDING PROTEIN MODA"/>
    <property type="match status" value="1"/>
</dbReference>
<protein>
    <submittedName>
        <fullName evidence="4">Molybdate ABC transporter substrate-binding protein</fullName>
    </submittedName>
</protein>
<dbReference type="PANTHER" id="PTHR30632">
    <property type="entry name" value="MOLYBDATE-BINDING PERIPLASMIC PROTEIN"/>
    <property type="match status" value="1"/>
</dbReference>
<dbReference type="EMBL" id="JAJNDC010000004">
    <property type="protein sequence ID" value="MCW9714122.1"/>
    <property type="molecule type" value="Genomic_DNA"/>
</dbReference>
<reference evidence="4 5" key="1">
    <citation type="submission" date="2021-11" db="EMBL/GenBank/DDBJ databases">
        <title>Aliifidinibius sp. nov., a new bacterium isolated from saline soil.</title>
        <authorList>
            <person name="Galisteo C."/>
            <person name="De La Haba R."/>
            <person name="Sanchez-Porro C."/>
            <person name="Ventosa A."/>
        </authorList>
    </citation>
    <scope>NUCLEOTIDE SEQUENCE [LARGE SCALE GENOMIC DNA]</scope>
    <source>
        <strain evidence="4 5">KACC 190600</strain>
    </source>
</reference>
<evidence type="ECO:0000313" key="5">
    <source>
        <dbReference type="Proteomes" id="UP001207337"/>
    </source>
</evidence>
<dbReference type="Proteomes" id="UP001207337">
    <property type="component" value="Unassembled WGS sequence"/>
</dbReference>
<dbReference type="Gene3D" id="3.40.190.10">
    <property type="entry name" value="Periplasmic binding protein-like II"/>
    <property type="match status" value="2"/>
</dbReference>
<evidence type="ECO:0000313" key="4">
    <source>
        <dbReference type="EMBL" id="MCW9714122.1"/>
    </source>
</evidence>
<dbReference type="PIRSF" id="PIRSF004846">
    <property type="entry name" value="ModA"/>
    <property type="match status" value="1"/>
</dbReference>
<keyword evidence="5" id="KW-1185">Reference proteome</keyword>
<dbReference type="InterPro" id="IPR005950">
    <property type="entry name" value="ModA"/>
</dbReference>
<keyword evidence="2" id="KW-0479">Metal-binding</keyword>
<dbReference type="RefSeq" id="WP_265791212.1">
    <property type="nucleotide sequence ID" value="NZ_BAABRS010000004.1"/>
</dbReference>
<name>A0ABT3Q1W8_9BACT</name>
<proteinExistence type="inferred from homology"/>
<comment type="caution">
    <text evidence="4">The sequence shown here is derived from an EMBL/GenBank/DDBJ whole genome shotgun (WGS) entry which is preliminary data.</text>
</comment>
<evidence type="ECO:0000256" key="3">
    <source>
        <dbReference type="ARBA" id="ARBA00022729"/>
    </source>
</evidence>
<dbReference type="SUPFAM" id="SSF53850">
    <property type="entry name" value="Periplasmic binding protein-like II"/>
    <property type="match status" value="1"/>
</dbReference>
<sequence length="261" mass="29360">MISIHRINLALLACLLLVGSYLGSVPKHSGKLTVAVASSLKVPLEEVTAAFEDQYEIDVELISASSGVLATQILHGAPYDLFLSADLQYPQKVFEQGKTFFEPQIFTLGSLVFWSNTPLLGKSAEDILQKNQQQNIAIANPKFAPFGKAAKQWLKENELYQHVQERLVFGENVTQVNQFIFSDQVSAAFSSSSAIDMTQLREKGHWKVLPLKIPHGAVIIQQEDNQDRQIHRAELFMDYLFGKRAQCVFQQFGYKNPPKKY</sequence>
<accession>A0ABT3Q1W8</accession>
<dbReference type="InterPro" id="IPR050682">
    <property type="entry name" value="ModA/WtpA"/>
</dbReference>
<keyword evidence="3" id="KW-0732">Signal</keyword>
<comment type="similarity">
    <text evidence="1">Belongs to the bacterial solute-binding protein ModA family.</text>
</comment>
<evidence type="ECO:0000256" key="2">
    <source>
        <dbReference type="ARBA" id="ARBA00022723"/>
    </source>
</evidence>
<evidence type="ECO:0000256" key="1">
    <source>
        <dbReference type="ARBA" id="ARBA00009175"/>
    </source>
</evidence>
<dbReference type="NCBIfam" id="TIGR01256">
    <property type="entry name" value="modA"/>
    <property type="match status" value="1"/>
</dbReference>
<dbReference type="Pfam" id="PF13531">
    <property type="entry name" value="SBP_bac_11"/>
    <property type="match status" value="1"/>
</dbReference>